<keyword evidence="1" id="KW-0489">Methyltransferase</keyword>
<name>A0A6C0HHY3_9ZZZZ</name>
<dbReference type="GO" id="GO:0032259">
    <property type="term" value="P:methylation"/>
    <property type="evidence" value="ECO:0007669"/>
    <property type="project" value="UniProtKB-KW"/>
</dbReference>
<organism evidence="5">
    <name type="scientific">viral metagenome</name>
    <dbReference type="NCBI Taxonomy" id="1070528"/>
    <lineage>
        <taxon>unclassified sequences</taxon>
        <taxon>metagenomes</taxon>
        <taxon>organismal metagenomes</taxon>
    </lineage>
</organism>
<feature type="compositionally biased region" description="Polar residues" evidence="4">
    <location>
        <begin position="110"/>
        <end position="119"/>
    </location>
</feature>
<evidence type="ECO:0000256" key="2">
    <source>
        <dbReference type="ARBA" id="ARBA00022679"/>
    </source>
</evidence>
<keyword evidence="3" id="KW-0949">S-adenosyl-L-methionine</keyword>
<sequence>MAKLNEQYLSGQIITYMGNKRKLLPIIGSIVDKIQKELGKEELIMGDGFSGSGCVSRLFKTKAAKLYTNDLAGYSKTLNECYLATPDEQMVEKIKRYIDTIPTVALVVGGQNSSGTEPQSELPCAAPPRPPEQQSELSCAAPPRPQAELPWIAGQWSPSSPIITADDRVYFTYENGKRIDSIRNYIDTIPLAYRSFVLAPLLVECSIHNNTSGQFSAFYKDETATKGEYGGKKGIDIKRITQPITVPYPIFDTHPCDVVISQMDTNVWAKKVGAETELDIVYYDPPYNKHPYNIYYFLLDIINNWDKTQTIPDTNRGQPDDRTKSVYNSMSKAKDAMDDLIGNTKAKYIILSYNDGGIIPIPVLDELLAKHSQHVEKIPLDHKTYNRLKGISNYKRTTEYKAVKEFIYVIKTTWCKKG</sequence>
<evidence type="ECO:0000256" key="1">
    <source>
        <dbReference type="ARBA" id="ARBA00022603"/>
    </source>
</evidence>
<evidence type="ECO:0000256" key="4">
    <source>
        <dbReference type="SAM" id="MobiDB-lite"/>
    </source>
</evidence>
<dbReference type="InterPro" id="IPR012327">
    <property type="entry name" value="MeTrfase_D12"/>
</dbReference>
<accession>A0A6C0HHY3</accession>
<feature type="region of interest" description="Disordered" evidence="4">
    <location>
        <begin position="109"/>
        <end position="144"/>
    </location>
</feature>
<protein>
    <recommendedName>
        <fullName evidence="6">Methyltransferase</fullName>
    </recommendedName>
</protein>
<evidence type="ECO:0008006" key="6">
    <source>
        <dbReference type="Google" id="ProtNLM"/>
    </source>
</evidence>
<dbReference type="GO" id="GO:0009007">
    <property type="term" value="F:site-specific DNA-methyltransferase (adenine-specific) activity"/>
    <property type="evidence" value="ECO:0007669"/>
    <property type="project" value="UniProtKB-EC"/>
</dbReference>
<evidence type="ECO:0000256" key="3">
    <source>
        <dbReference type="ARBA" id="ARBA00022691"/>
    </source>
</evidence>
<proteinExistence type="predicted"/>
<dbReference type="InterPro" id="IPR029063">
    <property type="entry name" value="SAM-dependent_MTases_sf"/>
</dbReference>
<dbReference type="AlphaFoldDB" id="A0A6C0HHY3"/>
<dbReference type="SUPFAM" id="SSF53335">
    <property type="entry name" value="S-adenosyl-L-methionine-dependent methyltransferases"/>
    <property type="match status" value="1"/>
</dbReference>
<reference evidence="5" key="1">
    <citation type="journal article" date="2020" name="Nature">
        <title>Giant virus diversity and host interactions through global metagenomics.</title>
        <authorList>
            <person name="Schulz F."/>
            <person name="Roux S."/>
            <person name="Paez-Espino D."/>
            <person name="Jungbluth S."/>
            <person name="Walsh D.A."/>
            <person name="Denef V.J."/>
            <person name="McMahon K.D."/>
            <person name="Konstantinidis K.T."/>
            <person name="Eloe-Fadrosh E.A."/>
            <person name="Kyrpides N.C."/>
            <person name="Woyke T."/>
        </authorList>
    </citation>
    <scope>NUCLEOTIDE SEQUENCE</scope>
    <source>
        <strain evidence="5">GVMAG-M-3300023184-101</strain>
    </source>
</reference>
<evidence type="ECO:0000313" key="5">
    <source>
        <dbReference type="EMBL" id="QHT79623.1"/>
    </source>
</evidence>
<dbReference type="GO" id="GO:0009307">
    <property type="term" value="P:DNA restriction-modification system"/>
    <property type="evidence" value="ECO:0007669"/>
    <property type="project" value="InterPro"/>
</dbReference>
<dbReference type="EMBL" id="MN739950">
    <property type="protein sequence ID" value="QHT79623.1"/>
    <property type="molecule type" value="Genomic_DNA"/>
</dbReference>
<keyword evidence="2" id="KW-0808">Transferase</keyword>
<dbReference type="Pfam" id="PF02086">
    <property type="entry name" value="MethyltransfD12"/>
    <property type="match status" value="1"/>
</dbReference>